<dbReference type="Gene3D" id="3.40.50.720">
    <property type="entry name" value="NAD(P)-binding Rossmann-like Domain"/>
    <property type="match status" value="1"/>
</dbReference>
<dbReference type="RefSeq" id="WP_163740855.1">
    <property type="nucleotide sequence ID" value="NZ_JAAGOA010000014.1"/>
</dbReference>
<dbReference type="InterPro" id="IPR057326">
    <property type="entry name" value="KR_dom"/>
</dbReference>
<proteinExistence type="inferred from homology"/>
<sequence>MRVKDTVAVVTGASSGIGRATAIALARAGASVVLAARNADALEQARAECEAHGADALAVPCDVADASAVEDLAAAAVERFGSLDVWVNDAAVTVFGPFSETPLEDIQRLLDVNIMGYVHGARAALPHFRRTGRGVLVNVSSVVAAVPQPYTHAYSMSKAAINALSTSLRQELALEGSSGIHICTVMPGTIDTPLFHHAANYTGREAVAMPPVYSPQRVARAIVNLVRFPRREVTVGSVPRSMVMEHKVAPGTVERAMGVMVDRAHLSRENPAGETSGNLYDAEPGDGHAEGGWHGRRRTAVRRLATAAAAGGAVVAVRQLASRQQSGRPRLDGRTINGSTFSPPRLRRSPLRRSRFGRSTLDRIRPGRSTLDRIRPGRSPLDRARREGAGALRRSRLGKPLRRPVTQRIRDIPGRLSRTRG</sequence>
<comment type="similarity">
    <text evidence="1 3">Belongs to the short-chain dehydrogenases/reductases (SDR) family.</text>
</comment>
<comment type="caution">
    <text evidence="6">The sequence shown here is derived from an EMBL/GenBank/DDBJ whole genome shotgun (WGS) entry which is preliminary data.</text>
</comment>
<feature type="region of interest" description="Disordered" evidence="4">
    <location>
        <begin position="320"/>
        <end position="346"/>
    </location>
</feature>
<dbReference type="PANTHER" id="PTHR44196:SF1">
    <property type="entry name" value="DEHYDROGENASE_REDUCTASE SDR FAMILY MEMBER 7B"/>
    <property type="match status" value="1"/>
</dbReference>
<feature type="region of interest" description="Disordered" evidence="4">
    <location>
        <begin position="268"/>
        <end position="293"/>
    </location>
</feature>
<dbReference type="GO" id="GO:0016020">
    <property type="term" value="C:membrane"/>
    <property type="evidence" value="ECO:0007669"/>
    <property type="project" value="TreeGrafter"/>
</dbReference>
<feature type="compositionally biased region" description="Basic residues" evidence="4">
    <location>
        <begin position="393"/>
        <end position="402"/>
    </location>
</feature>
<accession>A0A6L9SAI1</accession>
<protein>
    <submittedName>
        <fullName evidence="6">SDR family NAD(P)-dependent oxidoreductase</fullName>
    </submittedName>
</protein>
<dbReference type="FunFam" id="3.40.50.720:FF:000084">
    <property type="entry name" value="Short-chain dehydrogenase reductase"/>
    <property type="match status" value="1"/>
</dbReference>
<keyword evidence="7" id="KW-1185">Reference proteome</keyword>
<evidence type="ECO:0000256" key="3">
    <source>
        <dbReference type="RuleBase" id="RU000363"/>
    </source>
</evidence>
<gene>
    <name evidence="6" type="ORF">G1H10_19560</name>
</gene>
<dbReference type="Pfam" id="PF00106">
    <property type="entry name" value="adh_short"/>
    <property type="match status" value="1"/>
</dbReference>
<dbReference type="PRINTS" id="PR00080">
    <property type="entry name" value="SDRFAMILY"/>
</dbReference>
<dbReference type="SUPFAM" id="SSF51735">
    <property type="entry name" value="NAD(P)-binding Rossmann-fold domains"/>
    <property type="match status" value="1"/>
</dbReference>
<evidence type="ECO:0000256" key="2">
    <source>
        <dbReference type="ARBA" id="ARBA00023002"/>
    </source>
</evidence>
<dbReference type="PRINTS" id="PR00081">
    <property type="entry name" value="GDHRDH"/>
</dbReference>
<organism evidence="6 7">
    <name type="scientific">Phytoactinopolyspora halotolerans</name>
    <dbReference type="NCBI Taxonomy" id="1981512"/>
    <lineage>
        <taxon>Bacteria</taxon>
        <taxon>Bacillati</taxon>
        <taxon>Actinomycetota</taxon>
        <taxon>Actinomycetes</taxon>
        <taxon>Jiangellales</taxon>
        <taxon>Jiangellaceae</taxon>
        <taxon>Phytoactinopolyspora</taxon>
    </lineage>
</organism>
<evidence type="ECO:0000313" key="7">
    <source>
        <dbReference type="Proteomes" id="UP000475214"/>
    </source>
</evidence>
<dbReference type="InterPro" id="IPR020904">
    <property type="entry name" value="Sc_DH/Rdtase_CS"/>
</dbReference>
<dbReference type="EMBL" id="JAAGOA010000014">
    <property type="protein sequence ID" value="NEE02375.1"/>
    <property type="molecule type" value="Genomic_DNA"/>
</dbReference>
<reference evidence="6 7" key="1">
    <citation type="submission" date="2020-02" db="EMBL/GenBank/DDBJ databases">
        <authorList>
            <person name="Li X.-J."/>
            <person name="Han X.-M."/>
        </authorList>
    </citation>
    <scope>NUCLEOTIDE SEQUENCE [LARGE SCALE GENOMIC DNA]</scope>
    <source>
        <strain evidence="6 7">CCTCC AB 2017055</strain>
    </source>
</reference>
<dbReference type="InterPro" id="IPR002347">
    <property type="entry name" value="SDR_fam"/>
</dbReference>
<feature type="compositionally biased region" description="Basic and acidic residues" evidence="4">
    <location>
        <begin position="367"/>
        <end position="388"/>
    </location>
</feature>
<dbReference type="SMART" id="SM00822">
    <property type="entry name" value="PKS_KR"/>
    <property type="match status" value="1"/>
</dbReference>
<evidence type="ECO:0000313" key="6">
    <source>
        <dbReference type="EMBL" id="NEE02375.1"/>
    </source>
</evidence>
<evidence type="ECO:0000259" key="5">
    <source>
        <dbReference type="SMART" id="SM00822"/>
    </source>
</evidence>
<evidence type="ECO:0000256" key="4">
    <source>
        <dbReference type="SAM" id="MobiDB-lite"/>
    </source>
</evidence>
<keyword evidence="2" id="KW-0560">Oxidoreductase</keyword>
<dbReference type="InterPro" id="IPR036291">
    <property type="entry name" value="NAD(P)-bd_dom_sf"/>
</dbReference>
<feature type="domain" description="Ketoreductase" evidence="5">
    <location>
        <begin position="6"/>
        <end position="188"/>
    </location>
</feature>
<evidence type="ECO:0000256" key="1">
    <source>
        <dbReference type="ARBA" id="ARBA00006484"/>
    </source>
</evidence>
<dbReference type="Proteomes" id="UP000475214">
    <property type="component" value="Unassembled WGS sequence"/>
</dbReference>
<dbReference type="NCBIfam" id="NF005495">
    <property type="entry name" value="PRK07109.1"/>
    <property type="match status" value="1"/>
</dbReference>
<dbReference type="GO" id="GO:0016491">
    <property type="term" value="F:oxidoreductase activity"/>
    <property type="evidence" value="ECO:0007669"/>
    <property type="project" value="UniProtKB-KW"/>
</dbReference>
<dbReference type="PROSITE" id="PS00061">
    <property type="entry name" value="ADH_SHORT"/>
    <property type="match status" value="1"/>
</dbReference>
<dbReference type="PANTHER" id="PTHR44196">
    <property type="entry name" value="DEHYDROGENASE/REDUCTASE SDR FAMILY MEMBER 7B"/>
    <property type="match status" value="1"/>
</dbReference>
<feature type="region of interest" description="Disordered" evidence="4">
    <location>
        <begin position="367"/>
        <end position="421"/>
    </location>
</feature>
<dbReference type="AlphaFoldDB" id="A0A6L9SAI1"/>
<name>A0A6L9SAI1_9ACTN</name>